<dbReference type="Gene3D" id="3.30.1460.30">
    <property type="entry name" value="YgaC/TfoX-N like chaperone"/>
    <property type="match status" value="1"/>
</dbReference>
<dbReference type="InterPro" id="IPR007076">
    <property type="entry name" value="TfoX_N"/>
</dbReference>
<gene>
    <name evidence="2" type="ORF">C3K47_16080</name>
</gene>
<feature type="domain" description="TfoX N-terminal" evidence="1">
    <location>
        <begin position="14"/>
        <end position="98"/>
    </location>
</feature>
<comment type="caution">
    <text evidence="2">The sequence shown here is derived from an EMBL/GenBank/DDBJ whole genome shotgun (WGS) entry which is preliminary data.</text>
</comment>
<proteinExistence type="predicted"/>
<accession>A0A2S4ZY68</accession>
<dbReference type="SUPFAM" id="SSF159894">
    <property type="entry name" value="YgaC/TfoX-N like"/>
    <property type="match status" value="1"/>
</dbReference>
<dbReference type="AlphaFoldDB" id="A0A2S4ZY68"/>
<dbReference type="EMBL" id="PQVF01000012">
    <property type="protein sequence ID" value="POY35301.1"/>
    <property type="molecule type" value="Genomic_DNA"/>
</dbReference>
<dbReference type="Proteomes" id="UP000236893">
    <property type="component" value="Unassembled WGS sequence"/>
</dbReference>
<evidence type="ECO:0000313" key="3">
    <source>
        <dbReference type="Proteomes" id="UP000236893"/>
    </source>
</evidence>
<keyword evidence="3" id="KW-1185">Reference proteome</keyword>
<evidence type="ECO:0000259" key="1">
    <source>
        <dbReference type="Pfam" id="PF04993"/>
    </source>
</evidence>
<name>A0A2S4ZY68_9SPHI</name>
<evidence type="ECO:0000313" key="2">
    <source>
        <dbReference type="EMBL" id="POY35301.1"/>
    </source>
</evidence>
<reference evidence="2 3" key="1">
    <citation type="submission" date="2018-01" db="EMBL/GenBank/DDBJ databases">
        <authorList>
            <person name="Gaut B.S."/>
            <person name="Morton B.R."/>
            <person name="Clegg M.T."/>
            <person name="Duvall M.R."/>
        </authorList>
    </citation>
    <scope>NUCLEOTIDE SEQUENCE [LARGE SCALE GENOMIC DNA]</scope>
    <source>
        <strain evidence="2 3">HR-AV</strain>
    </source>
</reference>
<dbReference type="RefSeq" id="WP_103790187.1">
    <property type="nucleotide sequence ID" value="NZ_PQVF01000012.1"/>
</dbReference>
<organism evidence="2 3">
    <name type="scientific">Solitalea longa</name>
    <dbReference type="NCBI Taxonomy" id="2079460"/>
    <lineage>
        <taxon>Bacteria</taxon>
        <taxon>Pseudomonadati</taxon>
        <taxon>Bacteroidota</taxon>
        <taxon>Sphingobacteriia</taxon>
        <taxon>Sphingobacteriales</taxon>
        <taxon>Sphingobacteriaceae</taxon>
        <taxon>Solitalea</taxon>
    </lineage>
</organism>
<dbReference type="Pfam" id="PF04993">
    <property type="entry name" value="TfoX_N"/>
    <property type="match status" value="1"/>
</dbReference>
<sequence>MAYNELLANRVREALIDFPDVEEKKMFKGITFMVDGKMCVSVSGDELMCRVDPMLTDEILERNGCRAMIHSGKIMKGFVYVDQSVLKNTAEFDYFINLCKAYNKVAKAAKSKKKA</sequence>
<dbReference type="OrthoDB" id="214902at2"/>
<protein>
    <recommendedName>
        <fullName evidence="1">TfoX N-terminal domain-containing protein</fullName>
    </recommendedName>
</protein>